<keyword evidence="1" id="KW-0560">Oxidoreductase</keyword>
<keyword evidence="1" id="KW-0223">Dioxygenase</keyword>
<dbReference type="PATRIC" id="fig|1279009.4.peg.3239"/>
<dbReference type="STRING" id="1279009.ADICEAN_03191"/>
<dbReference type="GO" id="GO:0004833">
    <property type="term" value="F:L-tryptophan 2,3-dioxygenase activity"/>
    <property type="evidence" value="ECO:0007669"/>
    <property type="project" value="UniProtKB-EC"/>
</dbReference>
<gene>
    <name evidence="1" type="primary">kynA</name>
    <name evidence="1" type="ORF">ADICEAN_03191</name>
</gene>
<dbReference type="EC" id="1.13.11.11" evidence="1"/>
<organism evidence="1 2">
    <name type="scientific">Cesiribacter andamanensis AMV16</name>
    <dbReference type="NCBI Taxonomy" id="1279009"/>
    <lineage>
        <taxon>Bacteria</taxon>
        <taxon>Pseudomonadati</taxon>
        <taxon>Bacteroidota</taxon>
        <taxon>Cytophagia</taxon>
        <taxon>Cytophagales</taxon>
        <taxon>Cesiribacteraceae</taxon>
        <taxon>Cesiribacter</taxon>
    </lineage>
</organism>
<proteinExistence type="predicted"/>
<dbReference type="SUPFAM" id="SSF140959">
    <property type="entry name" value="Indolic compounds 2,3-dioxygenase-like"/>
    <property type="match status" value="1"/>
</dbReference>
<dbReference type="AlphaFoldDB" id="M7N307"/>
<dbReference type="GO" id="GO:0019441">
    <property type="term" value="P:L-tryptophan catabolic process to kynurenine"/>
    <property type="evidence" value="ECO:0007669"/>
    <property type="project" value="InterPro"/>
</dbReference>
<keyword evidence="2" id="KW-1185">Reference proteome</keyword>
<reference evidence="1 2" key="1">
    <citation type="journal article" date="2013" name="Genome Announc.">
        <title>Draft Genome Sequence of Cesiribacter andamanensis Strain AMV16T, Isolated from a Soil Sample from a Mud Volcano in the Andaman Islands, India.</title>
        <authorList>
            <person name="Shivaji S."/>
            <person name="Ara S."/>
            <person name="Begum Z."/>
            <person name="Srinivas T.N."/>
            <person name="Singh A."/>
            <person name="Kumar Pinnaka A."/>
        </authorList>
    </citation>
    <scope>NUCLEOTIDE SEQUENCE [LARGE SCALE GENOMIC DNA]</scope>
    <source>
        <strain evidence="1 2">AMV16</strain>
    </source>
</reference>
<sequence length="323" mass="38268">MDAEKLDANIVEKIKKLEAKFAAMGQDLSSYLEGLLQADYLNYWDYVNLDTLLTLQQPRTPYPDEMIFICYHQHTELFFKLILHELEQITGEQPVAPQVFLEKIRRCIRYFDNLEHSFDIMVSGMDREQFLQFRMALLPASGFQSAQYRLIELYSTDLQNLLPEEQRSNLPEKYTDDELVQSIYWSKGATELVSGKKTLTLRQFEQKYTADFLKTIHRKKETNVWKQYLTHLQKAPNRLELVDALRRFDLLANVFWPLAHYKAAVRYLQNDPTDIAATGGTNWQKYLPPRFQRVMFFPELWTEQEKKEWGKSWVQKQISRSGQ</sequence>
<dbReference type="EMBL" id="AODQ01000097">
    <property type="protein sequence ID" value="EMR01672.1"/>
    <property type="molecule type" value="Genomic_DNA"/>
</dbReference>
<dbReference type="Gene3D" id="1.20.58.480">
    <property type="match status" value="1"/>
</dbReference>
<comment type="caution">
    <text evidence="1">The sequence shown here is derived from an EMBL/GenBank/DDBJ whole genome shotgun (WGS) entry which is preliminary data.</text>
</comment>
<dbReference type="GO" id="GO:0020037">
    <property type="term" value="F:heme binding"/>
    <property type="evidence" value="ECO:0007669"/>
    <property type="project" value="InterPro"/>
</dbReference>
<evidence type="ECO:0000313" key="2">
    <source>
        <dbReference type="Proteomes" id="UP000011910"/>
    </source>
</evidence>
<dbReference type="OrthoDB" id="9776847at2"/>
<dbReference type="PANTHER" id="PTHR10138">
    <property type="entry name" value="TRYPTOPHAN 2,3-DIOXYGENASE"/>
    <property type="match status" value="1"/>
</dbReference>
<dbReference type="GO" id="GO:0019442">
    <property type="term" value="P:L-tryptophan catabolic process to acetyl-CoA"/>
    <property type="evidence" value="ECO:0007669"/>
    <property type="project" value="TreeGrafter"/>
</dbReference>
<dbReference type="InterPro" id="IPR037217">
    <property type="entry name" value="Trp/Indoleamine_2_3_dOase-like"/>
</dbReference>
<dbReference type="PANTHER" id="PTHR10138:SF0">
    <property type="entry name" value="TRYPTOPHAN 2,3-DIOXYGENASE"/>
    <property type="match status" value="1"/>
</dbReference>
<protein>
    <submittedName>
        <fullName evidence="1">Tryptophan 2,3-dioxygenase</fullName>
        <ecNumber evidence="1">1.13.11.11</ecNumber>
    </submittedName>
</protein>
<accession>M7N307</accession>
<evidence type="ECO:0000313" key="1">
    <source>
        <dbReference type="EMBL" id="EMR01672.1"/>
    </source>
</evidence>
<dbReference type="Proteomes" id="UP000011910">
    <property type="component" value="Unassembled WGS sequence"/>
</dbReference>
<dbReference type="eggNOG" id="COG3483">
    <property type="taxonomic scope" value="Bacteria"/>
</dbReference>
<dbReference type="InterPro" id="IPR004981">
    <property type="entry name" value="Trp_2_3_dOase"/>
</dbReference>
<dbReference type="Pfam" id="PF03301">
    <property type="entry name" value="Trp_dioxygenase"/>
    <property type="match status" value="1"/>
</dbReference>
<dbReference type="RefSeq" id="WP_009196574.1">
    <property type="nucleotide sequence ID" value="NZ_AODQ01000097.1"/>
</dbReference>
<dbReference type="GO" id="GO:0046872">
    <property type="term" value="F:metal ion binding"/>
    <property type="evidence" value="ECO:0007669"/>
    <property type="project" value="InterPro"/>
</dbReference>
<name>M7N307_9BACT</name>